<keyword evidence="6" id="KW-1185">Reference proteome</keyword>
<sequence length="234" mass="27250">MTVDDDSHAGNLKSGGAKLSKSEQAYRWLREKIRTREYEPGHRLVLSTLATELQFSVVPVREAIRQLEAEGLVDYEHNVGARVSTLNRAAYFETMETVALLEGRATALSVPYLEPGDLARAKELNEKMEALLSDFDAETFTELNKKFHTSLFYKCPNARLIQLVYDEWERLDYFRVSTFRYVPERARDSVREHRQLVSLIEAGAEPDYLEKRAREHRMRTSHSYREQIARSFHY</sequence>
<dbReference type="Gene3D" id="1.20.120.530">
    <property type="entry name" value="GntR ligand-binding domain-like"/>
    <property type="match status" value="1"/>
</dbReference>
<evidence type="ECO:0000256" key="3">
    <source>
        <dbReference type="ARBA" id="ARBA00023163"/>
    </source>
</evidence>
<keyword evidence="3" id="KW-0804">Transcription</keyword>
<dbReference type="Pfam" id="PF00392">
    <property type="entry name" value="GntR"/>
    <property type="match status" value="1"/>
</dbReference>
<evidence type="ECO:0000259" key="4">
    <source>
        <dbReference type="PROSITE" id="PS50949"/>
    </source>
</evidence>
<dbReference type="PANTHER" id="PTHR43537:SF5">
    <property type="entry name" value="UXU OPERON TRANSCRIPTIONAL REGULATOR"/>
    <property type="match status" value="1"/>
</dbReference>
<dbReference type="SMART" id="SM00345">
    <property type="entry name" value="HTH_GNTR"/>
    <property type="match status" value="1"/>
</dbReference>
<dbReference type="InterPro" id="IPR011711">
    <property type="entry name" value="GntR_C"/>
</dbReference>
<organism evidence="5 6">
    <name type="scientific">Corynebacterium occultum</name>
    <dbReference type="NCBI Taxonomy" id="2675219"/>
    <lineage>
        <taxon>Bacteria</taxon>
        <taxon>Bacillati</taxon>
        <taxon>Actinomycetota</taxon>
        <taxon>Actinomycetes</taxon>
        <taxon>Mycobacteriales</taxon>
        <taxon>Corynebacteriaceae</taxon>
        <taxon>Corynebacterium</taxon>
    </lineage>
</organism>
<accession>A0A6B8W9N0</accession>
<evidence type="ECO:0000256" key="2">
    <source>
        <dbReference type="ARBA" id="ARBA00023125"/>
    </source>
</evidence>
<dbReference type="SMART" id="SM00895">
    <property type="entry name" value="FCD"/>
    <property type="match status" value="1"/>
</dbReference>
<dbReference type="Gene3D" id="1.10.10.10">
    <property type="entry name" value="Winged helix-like DNA-binding domain superfamily/Winged helix DNA-binding domain"/>
    <property type="match status" value="1"/>
</dbReference>
<dbReference type="PANTHER" id="PTHR43537">
    <property type="entry name" value="TRANSCRIPTIONAL REGULATOR, GNTR FAMILY"/>
    <property type="match status" value="1"/>
</dbReference>
<dbReference type="SUPFAM" id="SSF46785">
    <property type="entry name" value="Winged helix' DNA-binding domain"/>
    <property type="match status" value="1"/>
</dbReference>
<dbReference type="InterPro" id="IPR008920">
    <property type="entry name" value="TF_FadR/GntR_C"/>
</dbReference>
<evidence type="ECO:0000313" key="5">
    <source>
        <dbReference type="EMBL" id="QGU08677.1"/>
    </source>
</evidence>
<dbReference type="InterPro" id="IPR036390">
    <property type="entry name" value="WH_DNA-bd_sf"/>
</dbReference>
<dbReference type="Proteomes" id="UP000424462">
    <property type="component" value="Chromosome"/>
</dbReference>
<feature type="domain" description="HTH gntR-type" evidence="4">
    <location>
        <begin position="19"/>
        <end position="86"/>
    </location>
</feature>
<keyword evidence="2" id="KW-0238">DNA-binding</keyword>
<gene>
    <name evidence="5" type="primary">csiR2</name>
    <name evidence="5" type="ORF">COCCU_13935</name>
</gene>
<evidence type="ECO:0000256" key="1">
    <source>
        <dbReference type="ARBA" id="ARBA00023015"/>
    </source>
</evidence>
<dbReference type="SUPFAM" id="SSF48008">
    <property type="entry name" value="GntR ligand-binding domain-like"/>
    <property type="match status" value="1"/>
</dbReference>
<dbReference type="RefSeq" id="WP_156232369.1">
    <property type="nucleotide sequence ID" value="NZ_CP046455.1"/>
</dbReference>
<dbReference type="PROSITE" id="PS50949">
    <property type="entry name" value="HTH_GNTR"/>
    <property type="match status" value="1"/>
</dbReference>
<reference evidence="5 6" key="1">
    <citation type="submission" date="2019-11" db="EMBL/GenBank/DDBJ databases">
        <title>Complete genome sequence of Corynebacterium kalinowskii 1959, a novel Corynebacterium species isolated from soil of a small paddock in Vilsendorf, Germany.</title>
        <authorList>
            <person name="Schaffert L."/>
            <person name="Ruwe M."/>
            <person name="Milse J."/>
            <person name="Hanuschka K."/>
            <person name="Ortseifen V."/>
            <person name="Droste J."/>
            <person name="Brandt D."/>
            <person name="Schlueter L."/>
            <person name="Kutter Y."/>
            <person name="Vinke S."/>
            <person name="Viehoefer P."/>
            <person name="Jacob L."/>
            <person name="Luebke N.-C."/>
            <person name="Schulte-Berndt E."/>
            <person name="Hain C."/>
            <person name="Linder M."/>
            <person name="Schmidt P."/>
            <person name="Wollenschlaeger L."/>
            <person name="Luttermann T."/>
            <person name="Thieme E."/>
            <person name="Hassa J."/>
            <person name="Haak M."/>
            <person name="Wittchen M."/>
            <person name="Mentz A."/>
            <person name="Persicke M."/>
            <person name="Busche T."/>
            <person name="Ruckert C."/>
        </authorList>
    </citation>
    <scope>NUCLEOTIDE SEQUENCE [LARGE SCALE GENOMIC DNA]</scope>
    <source>
        <strain evidence="5 6">2039</strain>
    </source>
</reference>
<name>A0A6B8W9N0_9CORY</name>
<dbReference type="GO" id="GO:0003700">
    <property type="term" value="F:DNA-binding transcription factor activity"/>
    <property type="evidence" value="ECO:0007669"/>
    <property type="project" value="InterPro"/>
</dbReference>
<dbReference type="KEGG" id="cok:COCCU_13935"/>
<evidence type="ECO:0000313" key="6">
    <source>
        <dbReference type="Proteomes" id="UP000424462"/>
    </source>
</evidence>
<protein>
    <submittedName>
        <fullName evidence="5">HTH-type transcriptional repressor CsiR</fullName>
    </submittedName>
</protein>
<dbReference type="CDD" id="cd07377">
    <property type="entry name" value="WHTH_GntR"/>
    <property type="match status" value="1"/>
</dbReference>
<keyword evidence="1" id="KW-0805">Transcription regulation</keyword>
<dbReference type="Pfam" id="PF07729">
    <property type="entry name" value="FCD"/>
    <property type="match status" value="1"/>
</dbReference>
<dbReference type="InterPro" id="IPR036388">
    <property type="entry name" value="WH-like_DNA-bd_sf"/>
</dbReference>
<dbReference type="GO" id="GO:0003677">
    <property type="term" value="F:DNA binding"/>
    <property type="evidence" value="ECO:0007669"/>
    <property type="project" value="UniProtKB-KW"/>
</dbReference>
<dbReference type="EMBL" id="CP046455">
    <property type="protein sequence ID" value="QGU08677.1"/>
    <property type="molecule type" value="Genomic_DNA"/>
</dbReference>
<dbReference type="AlphaFoldDB" id="A0A6B8W9N0"/>
<proteinExistence type="predicted"/>
<dbReference type="InterPro" id="IPR000524">
    <property type="entry name" value="Tscrpt_reg_HTH_GntR"/>
</dbReference>